<dbReference type="GeneID" id="85392835"/>
<name>A0AAD8XE83_GLOAC</name>
<reference evidence="1" key="1">
    <citation type="submission" date="2021-12" db="EMBL/GenBank/DDBJ databases">
        <title>Comparative genomics, transcriptomics and evolutionary studies reveal genomic signatures of adaptation to plant cell wall in hemibiotrophic fungi.</title>
        <authorList>
            <consortium name="DOE Joint Genome Institute"/>
            <person name="Baroncelli R."/>
            <person name="Diaz J.F."/>
            <person name="Benocci T."/>
            <person name="Peng M."/>
            <person name="Battaglia E."/>
            <person name="Haridas S."/>
            <person name="Andreopoulos W."/>
            <person name="Labutti K."/>
            <person name="Pangilinan J."/>
            <person name="Floch G.L."/>
            <person name="Makela M.R."/>
            <person name="Henrissat B."/>
            <person name="Grigoriev I.V."/>
            <person name="Crouch J.A."/>
            <person name="De Vries R.P."/>
            <person name="Sukno S.A."/>
            <person name="Thon M.R."/>
        </authorList>
    </citation>
    <scope>NUCLEOTIDE SEQUENCE</scope>
    <source>
        <strain evidence="1">CBS 112980</strain>
    </source>
</reference>
<sequence length="86" mass="9439">MPRHAMACLVTACRGLDLHTRVLVEVERNVGAGGDQASAKRDPYSLVLGLTSRYGYLVRDRCWRCAKMLLCTGVPYGLVGSEGIRQ</sequence>
<gene>
    <name evidence="1" type="ORF">BDZ83DRAFT_631996</name>
</gene>
<evidence type="ECO:0000313" key="1">
    <source>
        <dbReference type="EMBL" id="KAK1719469.1"/>
    </source>
</evidence>
<accession>A0AAD8XE83</accession>
<protein>
    <submittedName>
        <fullName evidence="1">Uncharacterized protein</fullName>
    </submittedName>
</protein>
<evidence type="ECO:0000313" key="2">
    <source>
        <dbReference type="Proteomes" id="UP001244207"/>
    </source>
</evidence>
<organism evidence="1 2">
    <name type="scientific">Glomerella acutata</name>
    <name type="common">Colletotrichum acutatum</name>
    <dbReference type="NCBI Taxonomy" id="27357"/>
    <lineage>
        <taxon>Eukaryota</taxon>
        <taxon>Fungi</taxon>
        <taxon>Dikarya</taxon>
        <taxon>Ascomycota</taxon>
        <taxon>Pezizomycotina</taxon>
        <taxon>Sordariomycetes</taxon>
        <taxon>Hypocreomycetidae</taxon>
        <taxon>Glomerellales</taxon>
        <taxon>Glomerellaceae</taxon>
        <taxon>Colletotrichum</taxon>
        <taxon>Colletotrichum acutatum species complex</taxon>
    </lineage>
</organism>
<keyword evidence="2" id="KW-1185">Reference proteome</keyword>
<dbReference type="RefSeq" id="XP_060361553.1">
    <property type="nucleotide sequence ID" value="XM_060508936.1"/>
</dbReference>
<dbReference type="AlphaFoldDB" id="A0AAD8XE83"/>
<dbReference type="Proteomes" id="UP001244207">
    <property type="component" value="Unassembled WGS sequence"/>
</dbReference>
<dbReference type="EMBL" id="JAHMHS010000095">
    <property type="protein sequence ID" value="KAK1719469.1"/>
    <property type="molecule type" value="Genomic_DNA"/>
</dbReference>
<proteinExistence type="predicted"/>
<comment type="caution">
    <text evidence="1">The sequence shown here is derived from an EMBL/GenBank/DDBJ whole genome shotgun (WGS) entry which is preliminary data.</text>
</comment>